<dbReference type="InterPro" id="IPR000182">
    <property type="entry name" value="GNAT_dom"/>
</dbReference>
<evidence type="ECO:0000313" key="2">
    <source>
        <dbReference type="EMBL" id="AFK06307.1"/>
    </source>
</evidence>
<gene>
    <name evidence="2" type="ORF">Theba_0588</name>
</gene>
<dbReference type="AlphaFoldDB" id="I2F304"/>
<dbReference type="GeneID" id="87106437"/>
<dbReference type="Proteomes" id="UP000002881">
    <property type="component" value="Chromosome"/>
</dbReference>
<dbReference type="Pfam" id="PF00583">
    <property type="entry name" value="Acetyltransf_1"/>
    <property type="match status" value="1"/>
</dbReference>
<accession>I2F304</accession>
<sequence length="197" mass="23066">MKKEKIEYRQSESSDLQFVAHLVFNTDPSHFKRALGTKAQAGISRLLIMGSAINLEFITVCEIGNRPIAIYAFYTHEEMNRLSHLHVDMINFSFSIFGFRLLHEFRTLQRSMEMGIFPEQKYLGLISVHEDFRNKGYGRRILNHLLEMDAEIVLDVSRWNRKALSLYSECGFEFETNLPSNYPTKDSIRMKSTRDHH</sequence>
<protein>
    <submittedName>
        <fullName evidence="2">Acetyltransferase</fullName>
    </submittedName>
</protein>
<proteinExistence type="predicted"/>
<evidence type="ECO:0000313" key="3">
    <source>
        <dbReference type="Proteomes" id="UP000002881"/>
    </source>
</evidence>
<keyword evidence="2" id="KW-0808">Transferase</keyword>
<dbReference type="SUPFAM" id="SSF55729">
    <property type="entry name" value="Acyl-CoA N-acyltransferases (Nat)"/>
    <property type="match status" value="1"/>
</dbReference>
<reference evidence="2 3" key="1">
    <citation type="journal article" date="2012" name="Genome Biol. Evol.">
        <title>Genome Sequence of the Mesophilic Thermotogales Bacterium Mesotoga prima MesG1.Ag.4.2 Reveals the Largest Thermotogales Genome To Date.</title>
        <authorList>
            <person name="Zhaxybayeva O."/>
            <person name="Swithers K.S."/>
            <person name="Foght J."/>
            <person name="Green A.G."/>
            <person name="Bruce D."/>
            <person name="Detter C."/>
            <person name="Han S."/>
            <person name="Teshima H."/>
            <person name="Han J."/>
            <person name="Woyke T."/>
            <person name="Pitluck S."/>
            <person name="Nolan M."/>
            <person name="Ivanova N."/>
            <person name="Pati A."/>
            <person name="Land M.L."/>
            <person name="Dlutek M."/>
            <person name="Doolittle W.F."/>
            <person name="Noll K.M."/>
            <person name="Nesbo C.L."/>
        </authorList>
    </citation>
    <scope>NUCLEOTIDE SEQUENCE [LARGE SCALE GENOMIC DNA]</scope>
    <source>
        <strain evidence="3">mesG1.Ag.4.2</strain>
    </source>
</reference>
<feature type="domain" description="N-acetyltransferase" evidence="1">
    <location>
        <begin position="6"/>
        <end position="195"/>
    </location>
</feature>
<dbReference type="RefSeq" id="WP_014730395.1">
    <property type="nucleotide sequence ID" value="NC_017934.1"/>
</dbReference>
<dbReference type="CDD" id="cd04301">
    <property type="entry name" value="NAT_SF"/>
    <property type="match status" value="1"/>
</dbReference>
<organism evidence="2 3">
    <name type="scientific">Mesotoga prima MesG1.Ag.4.2</name>
    <dbReference type="NCBI Taxonomy" id="660470"/>
    <lineage>
        <taxon>Bacteria</taxon>
        <taxon>Thermotogati</taxon>
        <taxon>Thermotogota</taxon>
        <taxon>Thermotogae</taxon>
        <taxon>Kosmotogales</taxon>
        <taxon>Kosmotogaceae</taxon>
        <taxon>Mesotoga</taxon>
    </lineage>
</organism>
<dbReference type="eggNOG" id="COG0456">
    <property type="taxonomic scope" value="Bacteria"/>
</dbReference>
<dbReference type="EMBL" id="CP003532">
    <property type="protein sequence ID" value="AFK06307.1"/>
    <property type="molecule type" value="Genomic_DNA"/>
</dbReference>
<evidence type="ECO:0000259" key="1">
    <source>
        <dbReference type="PROSITE" id="PS51186"/>
    </source>
</evidence>
<dbReference type="InterPro" id="IPR016181">
    <property type="entry name" value="Acyl_CoA_acyltransferase"/>
</dbReference>
<dbReference type="HOGENOM" id="CLU_1382695_0_0_0"/>
<dbReference type="PROSITE" id="PS51186">
    <property type="entry name" value="GNAT"/>
    <property type="match status" value="1"/>
</dbReference>
<dbReference type="KEGG" id="mpg:Theba_0588"/>
<dbReference type="GO" id="GO:0016747">
    <property type="term" value="F:acyltransferase activity, transferring groups other than amino-acyl groups"/>
    <property type="evidence" value="ECO:0007669"/>
    <property type="project" value="InterPro"/>
</dbReference>
<keyword evidence="3" id="KW-1185">Reference proteome</keyword>
<dbReference type="Gene3D" id="3.40.630.30">
    <property type="match status" value="1"/>
</dbReference>
<name>I2F304_9BACT</name>